<accession>A0AA50H850</accession>
<evidence type="ECO:0000313" key="2">
    <source>
        <dbReference type="Proteomes" id="UP001234585"/>
    </source>
</evidence>
<name>A0AA50H850_9HYPH</name>
<evidence type="ECO:0000313" key="1">
    <source>
        <dbReference type="EMBL" id="WLR97504.1"/>
    </source>
</evidence>
<organism evidence="1 2">
    <name type="scientific">Shinella sumterensis</name>
    <dbReference type="NCBI Taxonomy" id="1967501"/>
    <lineage>
        <taxon>Bacteria</taxon>
        <taxon>Pseudomonadati</taxon>
        <taxon>Pseudomonadota</taxon>
        <taxon>Alphaproteobacteria</taxon>
        <taxon>Hyphomicrobiales</taxon>
        <taxon>Rhizobiaceae</taxon>
        <taxon>Shinella</taxon>
    </lineage>
</organism>
<protein>
    <submittedName>
        <fullName evidence="1">DUF982 domain-containing protein</fullName>
    </submittedName>
</protein>
<dbReference type="InterPro" id="IPR010385">
    <property type="entry name" value="DUF982"/>
</dbReference>
<proteinExistence type="predicted"/>
<reference evidence="1 2" key="1">
    <citation type="submission" date="2023-08" db="EMBL/GenBank/DDBJ databases">
        <title>Pathogen: clinical or host-associated sample.</title>
        <authorList>
            <person name="Hergert J."/>
            <person name="Casey R."/>
            <person name="Wagner J."/>
            <person name="Young E.L."/>
            <person name="Oakeson K.F."/>
        </authorList>
    </citation>
    <scope>NUCLEOTIDE SEQUENCE [LARGE SCALE GENOMIC DNA]</scope>
    <source>
        <strain evidence="1 2">1760953</strain>
    </source>
</reference>
<dbReference type="Pfam" id="PF06169">
    <property type="entry name" value="DUF982"/>
    <property type="match status" value="1"/>
</dbReference>
<gene>
    <name evidence="1" type="ORF">Q9313_00290</name>
</gene>
<sequence length="90" mass="10035">MAMTIFPTDRLWDEAVVLEGERQVLRVQSTRDALLCLKNHWPVDRTDAVSEAMSACERGLGTDDDPSLARQALIEAAKEAGFRVNSWTTT</sequence>
<dbReference type="Proteomes" id="UP001234585">
    <property type="component" value="Chromosome"/>
</dbReference>
<dbReference type="Gene3D" id="6.10.250.730">
    <property type="match status" value="1"/>
</dbReference>
<dbReference type="EMBL" id="CP132302">
    <property type="protein sequence ID" value="WLR97504.1"/>
    <property type="molecule type" value="Genomic_DNA"/>
</dbReference>
<keyword evidence="2" id="KW-1185">Reference proteome</keyword>
<dbReference type="AlphaFoldDB" id="A0AA50H850"/>